<reference evidence="1 2" key="1">
    <citation type="submission" date="2021-05" db="EMBL/GenBank/DDBJ databases">
        <title>Bacteria Genome sequencing.</title>
        <authorList>
            <person name="Takabe Y."/>
            <person name="Nakajima Y."/>
            <person name="Suzuki S."/>
            <person name="Shiozaki T."/>
        </authorList>
    </citation>
    <scope>NUCLEOTIDE SEQUENCE [LARGE SCALE GENOMIC DNA]</scope>
    <source>
        <strain evidence="1 2">AI_62</strain>
    </source>
</reference>
<keyword evidence="2" id="KW-1185">Reference proteome</keyword>
<dbReference type="EMBL" id="BPFH01000005">
    <property type="protein sequence ID" value="GIT96302.1"/>
    <property type="molecule type" value="Genomic_DNA"/>
</dbReference>
<dbReference type="RefSeq" id="WP_220749794.1">
    <property type="nucleotide sequence ID" value="NZ_BPFH01000005.1"/>
</dbReference>
<protein>
    <recommendedName>
        <fullName evidence="3">DUF4261 domain-containing protein</fullName>
    </recommendedName>
</protein>
<gene>
    <name evidence="1" type="ORF">JANAI62_29250</name>
</gene>
<sequence>MTQSRRPDAPSAARQPLKAIVLLEDRLHFRVHDIQTALAEDFPLADWSGADVIPDLPFDTGGVAAVPIACGKGIGPGVILGGGPPSLEWSRLFRRAGLAATDDAAERMATSTAHLEITVGTLDAALTKRLRAADVVTAIASVFADLPITTGISLTWCDRMFTPEAFRRPVAAVQAQQIPVLDWVRPAAYRDADAADYTTAVTVGLSAFTGFEIETRQTPLRAAEAMALLMHTADAALRGEELFSDGDVLDGVPSGSERHRVRLVPRGRLGNAETRWTLLHPDSPFNAVKALGRVPASERDAESKPFGLVSRLGLPTGFDAGRLMRRVTRSRS</sequence>
<name>A0ABQ4NPH1_9RHOB</name>
<comment type="caution">
    <text evidence="1">The sequence shown here is derived from an EMBL/GenBank/DDBJ whole genome shotgun (WGS) entry which is preliminary data.</text>
</comment>
<evidence type="ECO:0008006" key="3">
    <source>
        <dbReference type="Google" id="ProtNLM"/>
    </source>
</evidence>
<dbReference type="Proteomes" id="UP000786693">
    <property type="component" value="Unassembled WGS sequence"/>
</dbReference>
<evidence type="ECO:0000313" key="2">
    <source>
        <dbReference type="Proteomes" id="UP000786693"/>
    </source>
</evidence>
<organism evidence="1 2">
    <name type="scientific">Jannaschia pagri</name>
    <dbReference type="NCBI Taxonomy" id="2829797"/>
    <lineage>
        <taxon>Bacteria</taxon>
        <taxon>Pseudomonadati</taxon>
        <taxon>Pseudomonadota</taxon>
        <taxon>Alphaproteobacteria</taxon>
        <taxon>Rhodobacterales</taxon>
        <taxon>Roseobacteraceae</taxon>
        <taxon>Jannaschia</taxon>
    </lineage>
</organism>
<proteinExistence type="predicted"/>
<accession>A0ABQ4NPH1</accession>
<evidence type="ECO:0000313" key="1">
    <source>
        <dbReference type="EMBL" id="GIT96302.1"/>
    </source>
</evidence>